<dbReference type="RefSeq" id="XP_005104208.1">
    <property type="nucleotide sequence ID" value="XM_005104151.3"/>
</dbReference>
<evidence type="ECO:0000256" key="9">
    <source>
        <dbReference type="ARBA" id="ARBA00039495"/>
    </source>
</evidence>
<dbReference type="InterPro" id="IPR008909">
    <property type="entry name" value="DALR_anticod-bd"/>
</dbReference>
<dbReference type="GeneID" id="101856974"/>
<dbReference type="Pfam" id="PF05746">
    <property type="entry name" value="DALR_1"/>
    <property type="match status" value="1"/>
</dbReference>
<dbReference type="SUPFAM" id="SSF52374">
    <property type="entry name" value="Nucleotidylyl transferase"/>
    <property type="match status" value="1"/>
</dbReference>
<evidence type="ECO:0000256" key="4">
    <source>
        <dbReference type="ARBA" id="ARBA00022741"/>
    </source>
</evidence>
<keyword evidence="7 12" id="KW-0030">Aminoacyl-tRNA synthetase</keyword>
<dbReference type="Pfam" id="PF00750">
    <property type="entry name" value="tRNA-synt_1d"/>
    <property type="match status" value="1"/>
</dbReference>
<dbReference type="InterPro" id="IPR035684">
    <property type="entry name" value="ArgRS_core"/>
</dbReference>
<evidence type="ECO:0000256" key="10">
    <source>
        <dbReference type="ARBA" id="ARBA00049339"/>
    </source>
</evidence>
<evidence type="ECO:0000256" key="8">
    <source>
        <dbReference type="ARBA" id="ARBA00033033"/>
    </source>
</evidence>
<dbReference type="InterPro" id="IPR014729">
    <property type="entry name" value="Rossmann-like_a/b/a_fold"/>
</dbReference>
<comment type="function">
    <text evidence="11">Catalyzes the attachment of arginine to tRNA(Arg) in a two-step reaction: arginine is first activated by ATP to form Arg-AMP and then transferred to the acceptor end of tRNA(Arg).</text>
</comment>
<dbReference type="InterPro" id="IPR001412">
    <property type="entry name" value="aa-tRNA-synth_I_CS"/>
</dbReference>
<evidence type="ECO:0000256" key="1">
    <source>
        <dbReference type="ARBA" id="ARBA00005594"/>
    </source>
</evidence>
<dbReference type="Gene3D" id="3.40.50.620">
    <property type="entry name" value="HUPs"/>
    <property type="match status" value="1"/>
</dbReference>
<sequence length="587" mass="65870">MAVHYKNIIANELIRKALGEVVASKKLKSGLHSEVFKLIKTLPVKRQSEGSPQFGIKTTDLSHHFQENVKIPETVGEGIVSNEVEDSVYFRIDPVSFAQTVLKSVRADGSNYGHRDTHQPPQCVCVEFSSPNIAKPFHVGHMRSTIIGNVMSNLYEAAGHDVKRANFLGDWGTQFGLLMLGLQRYSQRKRVKADPLQEFFEVYVKINKDVKEESGERPESSSQTYQEGMSLFSKLEKGDPDLRSVWQEVRELSIAELDKMYQRLGVHFSHIMPESCFQDKTSEVLQCLRDASLLQFDSNGVGYVNVNIQENMGKANVVKSDGSSLYLTRDIAAALERETMFACDRMHYVVEMGQRSHFVKLVSVLNQLGVPWAQRPIDEIHIRFGRVKGMSTRSGNVVFLRDILDEARERVAHSMRDRPTTRVSGTLDAVADTLAVSAIILQDLKSHRANDYSFSWERMLSFKADSGIFAQYCHSRLCSMMNSCGVEAADADVDLDSIAEDVALHRIVLHLARFPEVFETSLSSLEPHHIVQYLYRLCHLINAAYSTCPVKGQPTDVAQARLSVFAGAKQVLANCLQLLGLPLVDKM</sequence>
<evidence type="ECO:0000313" key="15">
    <source>
        <dbReference type="RefSeq" id="XP_005104208.1"/>
    </source>
</evidence>
<reference evidence="15" key="1">
    <citation type="submission" date="2025-08" db="UniProtKB">
        <authorList>
            <consortium name="RefSeq"/>
        </authorList>
    </citation>
    <scope>IDENTIFICATION</scope>
</reference>
<evidence type="ECO:0000256" key="6">
    <source>
        <dbReference type="ARBA" id="ARBA00022917"/>
    </source>
</evidence>
<evidence type="ECO:0000256" key="5">
    <source>
        <dbReference type="ARBA" id="ARBA00022840"/>
    </source>
</evidence>
<evidence type="ECO:0000256" key="7">
    <source>
        <dbReference type="ARBA" id="ARBA00023146"/>
    </source>
</evidence>
<evidence type="ECO:0000256" key="2">
    <source>
        <dbReference type="ARBA" id="ARBA00012837"/>
    </source>
</evidence>
<accession>A0ABM0JY06</accession>
<organism evidence="14 15">
    <name type="scientific">Aplysia californica</name>
    <name type="common">California sea hare</name>
    <dbReference type="NCBI Taxonomy" id="6500"/>
    <lineage>
        <taxon>Eukaryota</taxon>
        <taxon>Metazoa</taxon>
        <taxon>Spiralia</taxon>
        <taxon>Lophotrochozoa</taxon>
        <taxon>Mollusca</taxon>
        <taxon>Gastropoda</taxon>
        <taxon>Heterobranchia</taxon>
        <taxon>Euthyneura</taxon>
        <taxon>Tectipleura</taxon>
        <taxon>Aplysiida</taxon>
        <taxon>Aplysioidea</taxon>
        <taxon>Aplysiidae</taxon>
        <taxon>Aplysia</taxon>
    </lineage>
</organism>
<dbReference type="PANTHER" id="PTHR11956">
    <property type="entry name" value="ARGINYL-TRNA SYNTHETASE"/>
    <property type="match status" value="1"/>
</dbReference>
<keyword evidence="6 12" id="KW-0648">Protein biosynthesis</keyword>
<dbReference type="CDD" id="cd07956">
    <property type="entry name" value="Anticodon_Ia_Arg"/>
    <property type="match status" value="1"/>
</dbReference>
<dbReference type="EC" id="6.1.1.19" evidence="2"/>
<evidence type="ECO:0000313" key="14">
    <source>
        <dbReference type="Proteomes" id="UP000694888"/>
    </source>
</evidence>
<evidence type="ECO:0000256" key="11">
    <source>
        <dbReference type="ARBA" id="ARBA00049595"/>
    </source>
</evidence>
<dbReference type="InterPro" id="IPR001278">
    <property type="entry name" value="Arg-tRNA-ligase"/>
</dbReference>
<proteinExistence type="inferred from homology"/>
<dbReference type="PANTHER" id="PTHR11956:SF11">
    <property type="entry name" value="ARGININE--TRNA LIGASE, MITOCHONDRIAL-RELATED"/>
    <property type="match status" value="1"/>
</dbReference>
<protein>
    <recommendedName>
        <fullName evidence="9">Probable arginine--tRNA ligase, mitochondrial</fullName>
        <ecNumber evidence="2">6.1.1.19</ecNumber>
    </recommendedName>
    <alternativeName>
        <fullName evidence="8">Arginyl-tRNA synthetase</fullName>
    </alternativeName>
</protein>
<dbReference type="PROSITE" id="PS00178">
    <property type="entry name" value="AA_TRNA_LIGASE_I"/>
    <property type="match status" value="1"/>
</dbReference>
<comment type="catalytic activity">
    <reaction evidence="10">
        <text>tRNA(Arg) + L-arginine + ATP = L-arginyl-tRNA(Arg) + AMP + diphosphate</text>
        <dbReference type="Rhea" id="RHEA:20301"/>
        <dbReference type="Rhea" id="RHEA-COMP:9658"/>
        <dbReference type="Rhea" id="RHEA-COMP:9673"/>
        <dbReference type="ChEBI" id="CHEBI:30616"/>
        <dbReference type="ChEBI" id="CHEBI:32682"/>
        <dbReference type="ChEBI" id="CHEBI:33019"/>
        <dbReference type="ChEBI" id="CHEBI:78442"/>
        <dbReference type="ChEBI" id="CHEBI:78513"/>
        <dbReference type="ChEBI" id="CHEBI:456215"/>
        <dbReference type="EC" id="6.1.1.19"/>
    </reaction>
</comment>
<evidence type="ECO:0000256" key="12">
    <source>
        <dbReference type="RuleBase" id="RU363038"/>
    </source>
</evidence>
<comment type="similarity">
    <text evidence="1 12">Belongs to the class-I aminoacyl-tRNA synthetase family.</text>
</comment>
<dbReference type="PRINTS" id="PR01038">
    <property type="entry name" value="TRNASYNTHARG"/>
</dbReference>
<dbReference type="NCBIfam" id="TIGR00456">
    <property type="entry name" value="argS"/>
    <property type="match status" value="1"/>
</dbReference>
<dbReference type="Proteomes" id="UP000694888">
    <property type="component" value="Unplaced"/>
</dbReference>
<dbReference type="InterPro" id="IPR009080">
    <property type="entry name" value="tRNAsynth_Ia_anticodon-bd"/>
</dbReference>
<dbReference type="Gene3D" id="1.10.730.10">
    <property type="entry name" value="Isoleucyl-tRNA Synthetase, Domain 1"/>
    <property type="match status" value="1"/>
</dbReference>
<dbReference type="SMART" id="SM00836">
    <property type="entry name" value="DALR_1"/>
    <property type="match status" value="1"/>
</dbReference>
<gene>
    <name evidence="15" type="primary">LOC101856974</name>
</gene>
<feature type="domain" description="DALR anticodon binding" evidence="13">
    <location>
        <begin position="470"/>
        <end position="587"/>
    </location>
</feature>
<keyword evidence="3 12" id="KW-0436">Ligase</keyword>
<evidence type="ECO:0000259" key="13">
    <source>
        <dbReference type="SMART" id="SM00836"/>
    </source>
</evidence>
<dbReference type="SUPFAM" id="SSF47323">
    <property type="entry name" value="Anticodon-binding domain of a subclass of class I aminoacyl-tRNA synthetases"/>
    <property type="match status" value="1"/>
</dbReference>
<keyword evidence="5 12" id="KW-0067">ATP-binding</keyword>
<keyword evidence="4 12" id="KW-0547">Nucleotide-binding</keyword>
<dbReference type="GO" id="GO:0016874">
    <property type="term" value="F:ligase activity"/>
    <property type="evidence" value="ECO:0007669"/>
    <property type="project" value="UniProtKB-KW"/>
</dbReference>
<keyword evidence="14" id="KW-1185">Reference proteome</keyword>
<name>A0ABM0JY06_APLCA</name>
<evidence type="ECO:0000256" key="3">
    <source>
        <dbReference type="ARBA" id="ARBA00022598"/>
    </source>
</evidence>